<evidence type="ECO:0000313" key="2">
    <source>
        <dbReference type="Proteomes" id="UP000009309"/>
    </source>
</evidence>
<dbReference type="OrthoDB" id="1362719at2"/>
<name>I2GKC2_9BACT</name>
<dbReference type="RefSeq" id="WP_009282927.1">
    <property type="nucleotide sequence ID" value="NZ_CAIT01000006.1"/>
</dbReference>
<organism evidence="1 2">
    <name type="scientific">Fibrisoma limi BUZ 3</name>
    <dbReference type="NCBI Taxonomy" id="1185876"/>
    <lineage>
        <taxon>Bacteria</taxon>
        <taxon>Pseudomonadati</taxon>
        <taxon>Bacteroidota</taxon>
        <taxon>Cytophagia</taxon>
        <taxon>Cytophagales</taxon>
        <taxon>Spirosomataceae</taxon>
        <taxon>Fibrisoma</taxon>
    </lineage>
</organism>
<keyword evidence="2" id="KW-1185">Reference proteome</keyword>
<proteinExistence type="predicted"/>
<gene>
    <name evidence="1" type="ORF">BN8_03509</name>
</gene>
<accession>I2GKC2</accession>
<dbReference type="Proteomes" id="UP000009309">
    <property type="component" value="Unassembled WGS sequence"/>
</dbReference>
<dbReference type="AlphaFoldDB" id="I2GKC2"/>
<sequence>MKSALISLVWLLCLSDSTTLIDPGRQFVVGGNNNGAFTIRMRNAGSAPVELAERQHDGKVIPLDKLRPTEQRTLTYKPGSAALFTNSGKAMAVLKLTLSGDNALNMRYTD</sequence>
<evidence type="ECO:0000313" key="1">
    <source>
        <dbReference type="EMBL" id="CCH54347.1"/>
    </source>
</evidence>
<dbReference type="eggNOG" id="ENOG5033CGU">
    <property type="taxonomic scope" value="Bacteria"/>
</dbReference>
<dbReference type="STRING" id="1185876.BN8_03509"/>
<comment type="caution">
    <text evidence="1">The sequence shown here is derived from an EMBL/GenBank/DDBJ whole genome shotgun (WGS) entry which is preliminary data.</text>
</comment>
<protein>
    <submittedName>
        <fullName evidence="1">Uncharacterized protein</fullName>
    </submittedName>
</protein>
<reference evidence="1 2" key="1">
    <citation type="journal article" date="2012" name="J. Bacteriol.">
        <title>Genome Sequence of the Filamentous Bacterium Fibrisoma limi BUZ 3T.</title>
        <authorList>
            <person name="Filippini M."/>
            <person name="Qi W."/>
            <person name="Jaenicke S."/>
            <person name="Goesmann A."/>
            <person name="Smits T.H."/>
            <person name="Bagheri H.C."/>
        </authorList>
    </citation>
    <scope>NUCLEOTIDE SEQUENCE [LARGE SCALE GENOMIC DNA]</scope>
    <source>
        <strain evidence="2">BUZ 3T</strain>
    </source>
</reference>
<dbReference type="EMBL" id="CAIT01000006">
    <property type="protein sequence ID" value="CCH54347.1"/>
    <property type="molecule type" value="Genomic_DNA"/>
</dbReference>